<protein>
    <submittedName>
        <fullName evidence="2">Uncharacterized protein</fullName>
    </submittedName>
</protein>
<feature type="compositionally biased region" description="Acidic residues" evidence="1">
    <location>
        <begin position="137"/>
        <end position="160"/>
    </location>
</feature>
<dbReference type="AlphaFoldDB" id="A0A8S0PEA1"/>
<accession>A0A8S0PEA1</accession>
<dbReference type="EMBL" id="CACTIH010000044">
    <property type="protein sequence ID" value="CAA2939780.1"/>
    <property type="molecule type" value="Genomic_DNA"/>
</dbReference>
<organism evidence="2 3">
    <name type="scientific">Olea europaea subsp. europaea</name>
    <dbReference type="NCBI Taxonomy" id="158383"/>
    <lineage>
        <taxon>Eukaryota</taxon>
        <taxon>Viridiplantae</taxon>
        <taxon>Streptophyta</taxon>
        <taxon>Embryophyta</taxon>
        <taxon>Tracheophyta</taxon>
        <taxon>Spermatophyta</taxon>
        <taxon>Magnoliopsida</taxon>
        <taxon>eudicotyledons</taxon>
        <taxon>Gunneridae</taxon>
        <taxon>Pentapetalae</taxon>
        <taxon>asterids</taxon>
        <taxon>lamiids</taxon>
        <taxon>Lamiales</taxon>
        <taxon>Oleaceae</taxon>
        <taxon>Oleeae</taxon>
        <taxon>Olea</taxon>
    </lineage>
</organism>
<keyword evidence="3" id="KW-1185">Reference proteome</keyword>
<dbReference type="Proteomes" id="UP000594638">
    <property type="component" value="Unassembled WGS sequence"/>
</dbReference>
<proteinExistence type="predicted"/>
<sequence>MRFGLQEYAAVTGLRCGVFPEGEDFDRFIERKRLKERYFKSNDKVWAFEAISEIGECFGQRVGQRLPRILCWPARKQPQHRTYDAFFKNLHVYVTLWPTDAEAEQSYLCPLSCRTTIPWCPFLMTLVRSGRSGDGETSGDYESDGESGSDREGDDSEDTGDFSTPAAAPVAPHPPTTATRSTGAIFEPGPSGCSPQDRAYSPPCTDEGELLVGTEDLPEGANIAPCPDAEHEPLPTPIDDQEGIASITNGATTEPLNAAAVSDAEIDGCNITDGEGIVATVPVLVADVLVPAPVPEEGGRVCMTRRRFARLRHPAPARRTPYTRGGKRH</sequence>
<reference evidence="2 3" key="1">
    <citation type="submission" date="2019-12" db="EMBL/GenBank/DDBJ databases">
        <authorList>
            <person name="Alioto T."/>
            <person name="Alioto T."/>
            <person name="Gomez Garrido J."/>
        </authorList>
    </citation>
    <scope>NUCLEOTIDE SEQUENCE [LARGE SCALE GENOMIC DNA]</scope>
</reference>
<comment type="caution">
    <text evidence="2">The sequence shown here is derived from an EMBL/GenBank/DDBJ whole genome shotgun (WGS) entry which is preliminary data.</text>
</comment>
<dbReference type="Gramene" id="OE9A065987T1">
    <property type="protein sequence ID" value="OE9A065987C1"/>
    <property type="gene ID" value="OE9A065987"/>
</dbReference>
<gene>
    <name evidence="2" type="ORF">OLEA9_A065987</name>
</gene>
<evidence type="ECO:0000313" key="2">
    <source>
        <dbReference type="EMBL" id="CAA2939780.1"/>
    </source>
</evidence>
<evidence type="ECO:0000313" key="3">
    <source>
        <dbReference type="Proteomes" id="UP000594638"/>
    </source>
</evidence>
<evidence type="ECO:0000256" key="1">
    <source>
        <dbReference type="SAM" id="MobiDB-lite"/>
    </source>
</evidence>
<name>A0A8S0PEA1_OLEEU</name>
<feature type="region of interest" description="Disordered" evidence="1">
    <location>
        <begin position="131"/>
        <end position="202"/>
    </location>
</feature>